<comment type="catalytic activity">
    <reaction evidence="16 17">
        <text>a ubiquinone + NADH + 5 H(+)(in) = a ubiquinol + NAD(+) + 4 H(+)(out)</text>
        <dbReference type="Rhea" id="RHEA:29091"/>
        <dbReference type="Rhea" id="RHEA-COMP:9565"/>
        <dbReference type="Rhea" id="RHEA-COMP:9566"/>
        <dbReference type="ChEBI" id="CHEBI:15378"/>
        <dbReference type="ChEBI" id="CHEBI:16389"/>
        <dbReference type="ChEBI" id="CHEBI:17976"/>
        <dbReference type="ChEBI" id="CHEBI:57540"/>
        <dbReference type="ChEBI" id="CHEBI:57945"/>
        <dbReference type="EC" id="7.1.1.2"/>
    </reaction>
</comment>
<evidence type="ECO:0000256" key="13">
    <source>
        <dbReference type="ARBA" id="ARBA00023075"/>
    </source>
</evidence>
<organism evidence="19">
    <name type="scientific">Zeugopterus punctatus</name>
    <name type="common">topknot</name>
    <dbReference type="NCBI Taxonomy" id="526623"/>
    <lineage>
        <taxon>Eukaryota</taxon>
        <taxon>Metazoa</taxon>
        <taxon>Chordata</taxon>
        <taxon>Craniata</taxon>
        <taxon>Vertebrata</taxon>
        <taxon>Euteleostomi</taxon>
        <taxon>Actinopterygii</taxon>
        <taxon>Neopterygii</taxon>
        <taxon>Teleostei</taxon>
        <taxon>Neoteleostei</taxon>
        <taxon>Acanthomorphata</taxon>
        <taxon>Carangaria</taxon>
        <taxon>Pleuronectiformes</taxon>
        <taxon>Pleuronectoidei</taxon>
        <taxon>Scophthalmidae</taxon>
        <taxon>Zeugopterus</taxon>
    </lineage>
</organism>
<evidence type="ECO:0000256" key="7">
    <source>
        <dbReference type="ARBA" id="ARBA00022692"/>
    </source>
</evidence>
<evidence type="ECO:0000313" key="19">
    <source>
        <dbReference type="EMBL" id="QNM99546.1"/>
    </source>
</evidence>
<dbReference type="GO" id="GO:0006120">
    <property type="term" value="P:mitochondrial electron transport, NADH to ubiquinone"/>
    <property type="evidence" value="ECO:0007669"/>
    <property type="project" value="InterPro"/>
</dbReference>
<keyword evidence="11 17" id="KW-1133">Transmembrane helix</keyword>
<evidence type="ECO:0000256" key="4">
    <source>
        <dbReference type="ARBA" id="ARBA00021008"/>
    </source>
</evidence>
<dbReference type="InterPro" id="IPR050175">
    <property type="entry name" value="Complex_I_Subunit_2"/>
</dbReference>
<dbReference type="EC" id="7.1.1.2" evidence="3 17"/>
<feature type="transmembrane region" description="Helical" evidence="17">
    <location>
        <begin position="7"/>
        <end position="23"/>
    </location>
</feature>
<feature type="transmembrane region" description="Helical" evidence="17">
    <location>
        <begin position="240"/>
        <end position="258"/>
    </location>
</feature>
<evidence type="ECO:0000256" key="1">
    <source>
        <dbReference type="ARBA" id="ARBA00004448"/>
    </source>
</evidence>
<keyword evidence="8 17" id="KW-0999">Mitochondrion inner membrane</keyword>
<dbReference type="PRINTS" id="PR01436">
    <property type="entry name" value="NADHDHGNASE2"/>
</dbReference>
<feature type="transmembrane region" description="Helical" evidence="17">
    <location>
        <begin position="201"/>
        <end position="220"/>
    </location>
</feature>
<proteinExistence type="inferred from homology"/>
<name>A0A7G9M2H8_9PLEU</name>
<evidence type="ECO:0000256" key="15">
    <source>
        <dbReference type="ARBA" id="ARBA00023136"/>
    </source>
</evidence>
<dbReference type="InterPro" id="IPR001750">
    <property type="entry name" value="ND/Mrp_TM"/>
</dbReference>
<dbReference type="Pfam" id="PF00361">
    <property type="entry name" value="Proton_antipo_M"/>
    <property type="match status" value="1"/>
</dbReference>
<keyword evidence="9 17" id="KW-1278">Translocase</keyword>
<feature type="transmembrane region" description="Helical" evidence="17">
    <location>
        <begin position="179"/>
        <end position="195"/>
    </location>
</feature>
<reference evidence="19" key="1">
    <citation type="submission" date="2020-04" db="EMBL/GenBank/DDBJ databases">
        <title>DNAmark Project.</title>
        <authorList>
            <person name="Margaryan A."/>
        </authorList>
    </citation>
    <scope>NUCLEOTIDE SEQUENCE</scope>
    <source>
        <strain evidence="19">DM354</strain>
    </source>
</reference>
<comment type="similarity">
    <text evidence="2 17">Belongs to the complex I subunit 2 family.</text>
</comment>
<keyword evidence="7 17" id="KW-0812">Transmembrane</keyword>
<evidence type="ECO:0000259" key="18">
    <source>
        <dbReference type="Pfam" id="PF00361"/>
    </source>
</evidence>
<dbReference type="InterPro" id="IPR003917">
    <property type="entry name" value="NADH_UbQ_OxRdtase_chain2"/>
</dbReference>
<evidence type="ECO:0000256" key="14">
    <source>
        <dbReference type="ARBA" id="ARBA00023128"/>
    </source>
</evidence>
<dbReference type="EMBL" id="MT410862">
    <property type="protein sequence ID" value="QNM99546.1"/>
    <property type="molecule type" value="Genomic_DNA"/>
</dbReference>
<dbReference type="CTD" id="4536"/>
<accession>A0A7G9M2H8</accession>
<keyword evidence="5" id="KW-0813">Transport</keyword>
<dbReference type="PANTHER" id="PTHR46552:SF1">
    <property type="entry name" value="NADH-UBIQUINONE OXIDOREDUCTASE CHAIN 2"/>
    <property type="match status" value="1"/>
</dbReference>
<comment type="subcellular location">
    <subcellularLocation>
        <location evidence="1 17">Mitochondrion inner membrane</location>
        <topology evidence="1 17">Multi-pass membrane protein</topology>
    </subcellularLocation>
</comment>
<dbReference type="PANTHER" id="PTHR46552">
    <property type="entry name" value="NADH-UBIQUINONE OXIDOREDUCTASE CHAIN 2"/>
    <property type="match status" value="1"/>
</dbReference>
<dbReference type="GO" id="GO:0005743">
    <property type="term" value="C:mitochondrial inner membrane"/>
    <property type="evidence" value="ECO:0007669"/>
    <property type="project" value="UniProtKB-SubCell"/>
</dbReference>
<keyword evidence="12 17" id="KW-0520">NAD</keyword>
<evidence type="ECO:0000256" key="6">
    <source>
        <dbReference type="ARBA" id="ARBA00022660"/>
    </source>
</evidence>
<evidence type="ECO:0000256" key="5">
    <source>
        <dbReference type="ARBA" id="ARBA00022448"/>
    </source>
</evidence>
<geneLocation type="mitochondrion" evidence="19"/>
<dbReference type="GO" id="GO:0008137">
    <property type="term" value="F:NADH dehydrogenase (ubiquinone) activity"/>
    <property type="evidence" value="ECO:0007669"/>
    <property type="project" value="UniProtKB-EC"/>
</dbReference>
<feature type="domain" description="NADH:quinone oxidoreductase/Mrp antiporter transmembrane" evidence="18">
    <location>
        <begin position="25"/>
        <end position="289"/>
    </location>
</feature>
<keyword evidence="15 17" id="KW-0472">Membrane</keyword>
<feature type="transmembrane region" description="Helical" evidence="17">
    <location>
        <begin position="327"/>
        <end position="350"/>
    </location>
</feature>
<evidence type="ECO:0000256" key="16">
    <source>
        <dbReference type="ARBA" id="ARBA00049551"/>
    </source>
</evidence>
<keyword evidence="14 17" id="KW-0496">Mitochondrion</keyword>
<feature type="transmembrane region" description="Helical" evidence="17">
    <location>
        <begin position="94"/>
        <end position="116"/>
    </location>
</feature>
<keyword evidence="6 17" id="KW-0679">Respiratory chain</keyword>
<feature type="transmembrane region" description="Helical" evidence="17">
    <location>
        <begin position="278"/>
        <end position="306"/>
    </location>
</feature>
<evidence type="ECO:0000256" key="2">
    <source>
        <dbReference type="ARBA" id="ARBA00007012"/>
    </source>
</evidence>
<evidence type="ECO:0000256" key="17">
    <source>
        <dbReference type="RuleBase" id="RU003403"/>
    </source>
</evidence>
<evidence type="ECO:0000256" key="9">
    <source>
        <dbReference type="ARBA" id="ARBA00022967"/>
    </source>
</evidence>
<comment type="function">
    <text evidence="17">Core subunit of the mitochondrial membrane respiratory chain NADH dehydrogenase (Complex I) which catalyzes electron transfer from NADH through the respiratory chain, using ubiquinone as an electron acceptor. Essential for the catalytic activity and assembly of complex I.</text>
</comment>
<dbReference type="RefSeq" id="YP_009990374.1">
    <property type="nucleotide sequence ID" value="NC_052753.1"/>
</dbReference>
<dbReference type="GeneID" id="62623560"/>
<evidence type="ECO:0000256" key="12">
    <source>
        <dbReference type="ARBA" id="ARBA00023027"/>
    </source>
</evidence>
<evidence type="ECO:0000256" key="10">
    <source>
        <dbReference type="ARBA" id="ARBA00022982"/>
    </source>
</evidence>
<keyword evidence="13 17" id="KW-0830">Ubiquinone</keyword>
<dbReference type="AlphaFoldDB" id="A0A7G9M2H8"/>
<keyword evidence="10 17" id="KW-0249">Electron transport</keyword>
<feature type="transmembrane region" description="Helical" evidence="17">
    <location>
        <begin position="59"/>
        <end position="82"/>
    </location>
</feature>
<sequence length="356" mass="38925">MQASPFILSFYFLALGFGTILTLTSTHWFLGWMGLEIATIAILPLLAGDHHPRATEAALKYFMIQISAASLLLFACLLNAWLTGEWGISQETHPIPASMIIIALALKMGLSPLHAWLPEVLQGLKLTIAMVVVTWQKLAPIALLYQMELNNPLLFSSLAIMSMITGAWGALNQTQLRKILAYSSIAHLGWVVLILQFSTPLALLALFTYFILTIALFLILNWKTTLSINALASSSAKTPLLMVLTPLVLLSLGGLPPLTGFAPKWLTLLELTKQSLPLLAVVAALTSLLSLYFYFRLMIAAALFMAPSITAYFVPSRLPSLNFKLPAMAFVTAAILLMPVCPTLFTTFIMNTPDFA</sequence>
<evidence type="ECO:0000256" key="8">
    <source>
        <dbReference type="ARBA" id="ARBA00022792"/>
    </source>
</evidence>
<feature type="transmembrane region" description="Helical" evidence="17">
    <location>
        <begin position="153"/>
        <end position="172"/>
    </location>
</feature>
<gene>
    <name evidence="19" type="primary">ND2</name>
</gene>
<evidence type="ECO:0000256" key="11">
    <source>
        <dbReference type="ARBA" id="ARBA00022989"/>
    </source>
</evidence>
<protein>
    <recommendedName>
        <fullName evidence="4 17">NADH-ubiquinone oxidoreductase chain 2</fullName>
        <ecNumber evidence="3 17">7.1.1.2</ecNumber>
    </recommendedName>
</protein>
<evidence type="ECO:0000256" key="3">
    <source>
        <dbReference type="ARBA" id="ARBA00012944"/>
    </source>
</evidence>